<organism evidence="3 4">
    <name type="scientific">Desulfuromonas soudanensis</name>
    <dbReference type="NCBI Taxonomy" id="1603606"/>
    <lineage>
        <taxon>Bacteria</taxon>
        <taxon>Pseudomonadati</taxon>
        <taxon>Thermodesulfobacteriota</taxon>
        <taxon>Desulfuromonadia</taxon>
        <taxon>Desulfuromonadales</taxon>
        <taxon>Desulfuromonadaceae</taxon>
        <taxon>Desulfuromonas</taxon>
    </lineage>
</organism>
<name>A0A0M4D2G0_9BACT</name>
<dbReference type="PANTHER" id="PTHR35894:SF1">
    <property type="entry name" value="PHOSPHORIBULOKINASE _ URIDINE KINASE FAMILY"/>
    <property type="match status" value="1"/>
</dbReference>
<dbReference type="EMBL" id="CP010802">
    <property type="protein sequence ID" value="ALC16488.1"/>
    <property type="molecule type" value="Genomic_DNA"/>
</dbReference>
<dbReference type="InterPro" id="IPR052026">
    <property type="entry name" value="ExeA_AAA_ATPase_DNA-bind"/>
</dbReference>
<dbReference type="InterPro" id="IPR049945">
    <property type="entry name" value="AAA_22"/>
</dbReference>
<feature type="region of interest" description="Disordered" evidence="1">
    <location>
        <begin position="271"/>
        <end position="290"/>
    </location>
</feature>
<dbReference type="Pfam" id="PF13401">
    <property type="entry name" value="AAA_22"/>
    <property type="match status" value="1"/>
</dbReference>
<proteinExistence type="predicted"/>
<dbReference type="PANTHER" id="PTHR35894">
    <property type="entry name" value="GENERAL SECRETION PATHWAY PROTEIN A-RELATED"/>
    <property type="match status" value="1"/>
</dbReference>
<dbReference type="OrthoDB" id="9779230at2"/>
<dbReference type="Proteomes" id="UP000057158">
    <property type="component" value="Chromosome"/>
</dbReference>
<dbReference type="InterPro" id="IPR027417">
    <property type="entry name" value="P-loop_NTPase"/>
</dbReference>
<dbReference type="GO" id="GO:0016887">
    <property type="term" value="F:ATP hydrolysis activity"/>
    <property type="evidence" value="ECO:0007669"/>
    <property type="project" value="InterPro"/>
</dbReference>
<evidence type="ECO:0000256" key="1">
    <source>
        <dbReference type="SAM" id="MobiDB-lite"/>
    </source>
</evidence>
<evidence type="ECO:0000313" key="3">
    <source>
        <dbReference type="EMBL" id="ALC16488.1"/>
    </source>
</evidence>
<evidence type="ECO:0000313" key="4">
    <source>
        <dbReference type="Proteomes" id="UP000057158"/>
    </source>
</evidence>
<dbReference type="InterPro" id="IPR003593">
    <property type="entry name" value="AAA+_ATPase"/>
</dbReference>
<evidence type="ECO:0000259" key="2">
    <source>
        <dbReference type="SMART" id="SM00382"/>
    </source>
</evidence>
<dbReference type="AlphaFoldDB" id="A0A0M4D2G0"/>
<dbReference type="PATRIC" id="fig|1603606.3.peg.1862"/>
<protein>
    <submittedName>
        <fullName evidence="3">Type II secretory pathway, component ExeA (Predicted ATPase)</fullName>
    </submittedName>
</protein>
<accession>A0A0M4D2G0</accession>
<dbReference type="STRING" id="1603606.DSOUD_1710"/>
<sequence length="309" mass="34513">MSYAKQFGLEREPFSNAPDARFYFNSDQHKHALVKLMYSVDSNKGLAVVIGGVGTGKTTLARRLLDNLPEDKYESSLLVMVHSGITPEWILTRIAMQLGVKNPDVDRLVLLKQLYERLRQIDEEGRKAVVLIDEAQMLQTRELMEEFRGLLNLEIPGKKLLNIVFFGLPEVEDCLALDEPLAQRVAVKCRLQSLTVEIAVSYIKHRLQVAGSKRMLFSAESIPAIHAYAGGVPRLINTIADNCLFEAFLRKVETVNSEVVHSVAGDLGLLSRPSPSPIPPPKSRVALPSKETAELDDIESMLDRLEQKL</sequence>
<dbReference type="Gene3D" id="3.40.50.300">
    <property type="entry name" value="P-loop containing nucleotide triphosphate hydrolases"/>
    <property type="match status" value="1"/>
</dbReference>
<dbReference type="SMART" id="SM00382">
    <property type="entry name" value="AAA"/>
    <property type="match status" value="1"/>
</dbReference>
<dbReference type="KEGG" id="des:DSOUD_1710"/>
<dbReference type="RefSeq" id="WP_053550585.1">
    <property type="nucleotide sequence ID" value="NZ_CP010802.1"/>
</dbReference>
<dbReference type="SUPFAM" id="SSF52540">
    <property type="entry name" value="P-loop containing nucleoside triphosphate hydrolases"/>
    <property type="match status" value="1"/>
</dbReference>
<reference evidence="3 4" key="1">
    <citation type="submission" date="2015-07" db="EMBL/GenBank/DDBJ databases">
        <title>Isolation and Genomic Characterization of a Novel Halophilic Metal-Reducing Deltaproteobacterium from the Deep Subsurface.</title>
        <authorList>
            <person name="Badalamenti J.P."/>
            <person name="Summers Z.M."/>
            <person name="Gralnick J.A."/>
            <person name="Bond D.R."/>
        </authorList>
    </citation>
    <scope>NUCLEOTIDE SEQUENCE [LARGE SCALE GENOMIC DNA]</scope>
    <source>
        <strain evidence="3 4">WTL</strain>
    </source>
</reference>
<gene>
    <name evidence="3" type="ORF">DSOUD_1710</name>
</gene>
<keyword evidence="4" id="KW-1185">Reference proteome</keyword>
<feature type="domain" description="AAA+ ATPase" evidence="2">
    <location>
        <begin position="43"/>
        <end position="197"/>
    </location>
</feature>